<evidence type="ECO:0000313" key="1">
    <source>
        <dbReference type="EMBL" id="MPL90175.1"/>
    </source>
</evidence>
<dbReference type="EMBL" id="VSSQ01000297">
    <property type="protein sequence ID" value="MPL90175.1"/>
    <property type="molecule type" value="Genomic_DNA"/>
</dbReference>
<reference evidence="1" key="1">
    <citation type="submission" date="2019-08" db="EMBL/GenBank/DDBJ databases">
        <authorList>
            <person name="Kucharzyk K."/>
            <person name="Murdoch R.W."/>
            <person name="Higgins S."/>
            <person name="Loffler F."/>
        </authorList>
    </citation>
    <scope>NUCLEOTIDE SEQUENCE</scope>
</reference>
<accession>A0A644VG55</accession>
<comment type="caution">
    <text evidence="1">The sequence shown here is derived from an EMBL/GenBank/DDBJ whole genome shotgun (WGS) entry which is preliminary data.</text>
</comment>
<protein>
    <recommendedName>
        <fullName evidence="2">Choloylglycine hydrolase/NAAA C-terminal domain-containing protein</fullName>
    </recommendedName>
</protein>
<proteinExistence type="predicted"/>
<sequence>MKKIKLFLVIVLIAFAWNESGACTSAIITGKLTPDGRPLLWKHRDTGEDNNRIEYFKGKKYNFTALVNSPDKGGVIWIGTNSAGFSIMNTASYNLKDDDIKEMDKEGELMYDALSECKNIQEFENFLKKRKKPMGVEANFGVIDADGGAAYFETNNNSYKKVDANDLSVAPEGYLIYTNYSYTGRFNEGMGYIRYQNARDIVTKKAIDKNITPEWIFNSLSRSYYHSLMGINLTDEEFSPEKGSGWVIDQDYIPRKSSTASVIVQGVRPGENAEMTTMWVVLGYPPAGIAIPVWVKAGEELPSVLIKESETNMNAFACDMALKLKYKTFSIKRGNGGRYMNFPLIYNRNGNGYMQVLKNYEKRIFTLALPMIDGWRREGININQVKEFNKTADDLVKIAYSALFNL</sequence>
<dbReference type="AlphaFoldDB" id="A0A644VG55"/>
<dbReference type="Gene3D" id="3.60.60.10">
    <property type="entry name" value="Penicillin V Acylase, Chain A"/>
    <property type="match status" value="1"/>
</dbReference>
<organism evidence="1">
    <name type="scientific">bioreactor metagenome</name>
    <dbReference type="NCBI Taxonomy" id="1076179"/>
    <lineage>
        <taxon>unclassified sequences</taxon>
        <taxon>metagenomes</taxon>
        <taxon>ecological metagenomes</taxon>
    </lineage>
</organism>
<gene>
    <name evidence="1" type="ORF">SDC9_36220</name>
</gene>
<evidence type="ECO:0008006" key="2">
    <source>
        <dbReference type="Google" id="ProtNLM"/>
    </source>
</evidence>
<name>A0A644VG55_9ZZZZ</name>